<dbReference type="EMBL" id="PVZG01000001">
    <property type="protein sequence ID" value="PRY33446.1"/>
    <property type="molecule type" value="Genomic_DNA"/>
</dbReference>
<accession>A0A2T0SJ56</accession>
<evidence type="ECO:0008006" key="4">
    <source>
        <dbReference type="Google" id="ProtNLM"/>
    </source>
</evidence>
<dbReference type="OrthoDB" id="3294431at2"/>
<dbReference type="AlphaFoldDB" id="A0A2T0SJ56"/>
<gene>
    <name evidence="2" type="ORF">CLV70_101608</name>
</gene>
<keyword evidence="1" id="KW-0472">Membrane</keyword>
<organism evidence="2 3">
    <name type="scientific">Pseudosporangium ferrugineum</name>
    <dbReference type="NCBI Taxonomy" id="439699"/>
    <lineage>
        <taxon>Bacteria</taxon>
        <taxon>Bacillati</taxon>
        <taxon>Actinomycetota</taxon>
        <taxon>Actinomycetes</taxon>
        <taxon>Micromonosporales</taxon>
        <taxon>Micromonosporaceae</taxon>
        <taxon>Pseudosporangium</taxon>
    </lineage>
</organism>
<sequence>MTALHVRVLAAATVLAAAGVLAGPAPLAVAGGLLLGFVLPGAALTGALLRGRTLTAVERTLLAPALSLATLVVGGLLVHLCRLPLNRWSWTVATGGIALLALAVQVVLPGPAVAGPPAEEAAPVPAGSWEAAAVAEGRTVVMTVAPHTFEEPADADDKARRIRLVKQLLPLVLVLAVLGGASWLSFGTSRETYETTVTALSAAPSGPVDAAGDRVVAMAASGLVAADGPYTLTVTGAAGTAPIRRIITPGRDGAWSENLTLPGDERVTVNLYRAGDTAAYRTLAISAVE</sequence>
<protein>
    <recommendedName>
        <fullName evidence="4">DUF1616 domain-containing protein</fullName>
    </recommendedName>
</protein>
<keyword evidence="1" id="KW-0812">Transmembrane</keyword>
<evidence type="ECO:0000256" key="1">
    <source>
        <dbReference type="SAM" id="Phobius"/>
    </source>
</evidence>
<feature type="transmembrane region" description="Helical" evidence="1">
    <location>
        <begin position="88"/>
        <end position="108"/>
    </location>
</feature>
<feature type="transmembrane region" description="Helical" evidence="1">
    <location>
        <begin position="32"/>
        <end position="49"/>
    </location>
</feature>
<comment type="caution">
    <text evidence="2">The sequence shown here is derived from an EMBL/GenBank/DDBJ whole genome shotgun (WGS) entry which is preliminary data.</text>
</comment>
<feature type="transmembrane region" description="Helical" evidence="1">
    <location>
        <begin position="61"/>
        <end position="82"/>
    </location>
</feature>
<keyword evidence="1" id="KW-1133">Transmembrane helix</keyword>
<dbReference type="RefSeq" id="WP_106124734.1">
    <property type="nucleotide sequence ID" value="NZ_PVZG01000001.1"/>
</dbReference>
<reference evidence="2 3" key="1">
    <citation type="submission" date="2018-03" db="EMBL/GenBank/DDBJ databases">
        <title>Genomic Encyclopedia of Archaeal and Bacterial Type Strains, Phase II (KMG-II): from individual species to whole genera.</title>
        <authorList>
            <person name="Goeker M."/>
        </authorList>
    </citation>
    <scope>NUCLEOTIDE SEQUENCE [LARGE SCALE GENOMIC DNA]</scope>
    <source>
        <strain evidence="2 3">DSM 45348</strain>
    </source>
</reference>
<dbReference type="Proteomes" id="UP000239209">
    <property type="component" value="Unassembled WGS sequence"/>
</dbReference>
<name>A0A2T0SJ56_9ACTN</name>
<feature type="transmembrane region" description="Helical" evidence="1">
    <location>
        <begin position="168"/>
        <end position="186"/>
    </location>
</feature>
<proteinExistence type="predicted"/>
<keyword evidence="3" id="KW-1185">Reference proteome</keyword>
<evidence type="ECO:0000313" key="3">
    <source>
        <dbReference type="Proteomes" id="UP000239209"/>
    </source>
</evidence>
<evidence type="ECO:0000313" key="2">
    <source>
        <dbReference type="EMBL" id="PRY33446.1"/>
    </source>
</evidence>